<dbReference type="RefSeq" id="WP_290363990.1">
    <property type="nucleotide sequence ID" value="NZ_JAUFQU010000001.1"/>
</dbReference>
<keyword evidence="2" id="KW-1185">Reference proteome</keyword>
<name>A0ABT8CUC6_9FLAO</name>
<reference evidence="2" key="1">
    <citation type="journal article" date="2019" name="Int. J. Syst. Evol. Microbiol.">
        <title>The Global Catalogue of Microorganisms (GCM) 10K type strain sequencing project: providing services to taxonomists for standard genome sequencing and annotation.</title>
        <authorList>
            <consortium name="The Broad Institute Genomics Platform"/>
            <consortium name="The Broad Institute Genome Sequencing Center for Infectious Disease"/>
            <person name="Wu L."/>
            <person name="Ma J."/>
        </authorList>
    </citation>
    <scope>NUCLEOTIDE SEQUENCE [LARGE SCALE GENOMIC DNA]</scope>
    <source>
        <strain evidence="2">CECT 7184</strain>
    </source>
</reference>
<proteinExistence type="predicted"/>
<protein>
    <submittedName>
        <fullName evidence="1">SPOR domain-containing protein</fullName>
    </submittedName>
</protein>
<evidence type="ECO:0000313" key="1">
    <source>
        <dbReference type="EMBL" id="MDN3708108.1"/>
    </source>
</evidence>
<gene>
    <name evidence="1" type="ORF">QW060_13435</name>
</gene>
<comment type="caution">
    <text evidence="1">The sequence shown here is derived from an EMBL/GenBank/DDBJ whole genome shotgun (WGS) entry which is preliminary data.</text>
</comment>
<organism evidence="1 2">
    <name type="scientific">Paenimyroides ceti</name>
    <dbReference type="NCBI Taxonomy" id="395087"/>
    <lineage>
        <taxon>Bacteria</taxon>
        <taxon>Pseudomonadati</taxon>
        <taxon>Bacteroidota</taxon>
        <taxon>Flavobacteriia</taxon>
        <taxon>Flavobacteriales</taxon>
        <taxon>Flavobacteriaceae</taxon>
        <taxon>Paenimyroides</taxon>
    </lineage>
</organism>
<evidence type="ECO:0000313" key="2">
    <source>
        <dbReference type="Proteomes" id="UP001242368"/>
    </source>
</evidence>
<sequence>MNNLRNSIFVFITILTFTISNNGYAQESKFKIIQDNNFEKLLLEKRKINNSFSIYKNFSIQIFHGEKSVGEEHYYEFKKMYPAVDATIIYSNPNYKVVVGNYKNKIDAERNLKIFSKKYPGAFLVRLKK</sequence>
<dbReference type="EMBL" id="JAUFQU010000001">
    <property type="protein sequence ID" value="MDN3708108.1"/>
    <property type="molecule type" value="Genomic_DNA"/>
</dbReference>
<dbReference type="Proteomes" id="UP001242368">
    <property type="component" value="Unassembled WGS sequence"/>
</dbReference>
<accession>A0ABT8CUC6</accession>